<dbReference type="AlphaFoldDB" id="A0A5Q4C3G6"/>
<keyword evidence="2" id="KW-1185">Reference proteome</keyword>
<dbReference type="Proteomes" id="UP000326340">
    <property type="component" value="Unassembled WGS sequence"/>
</dbReference>
<dbReference type="EMBL" id="PUHP01000068">
    <property type="protein sequence ID" value="TQN73880.1"/>
    <property type="molecule type" value="Genomic_DNA"/>
</dbReference>
<evidence type="ECO:0000313" key="2">
    <source>
        <dbReference type="Proteomes" id="UP000326340"/>
    </source>
</evidence>
<accession>A0A5Q4C3G6</accession>
<evidence type="ECO:0000313" key="1">
    <source>
        <dbReference type="EMBL" id="TQN73880.1"/>
    </source>
</evidence>
<dbReference type="OrthoDB" id="4843516at2759"/>
<dbReference type="InterPro" id="IPR027796">
    <property type="entry name" value="OTT_1508_deam-like"/>
</dbReference>
<protein>
    <submittedName>
        <fullName evidence="1">Uncharacterized protein</fullName>
    </submittedName>
</protein>
<gene>
    <name evidence="1" type="ORF">CSHISOI_01569</name>
</gene>
<name>A0A5Q4C3G6_9PEZI</name>
<sequence length="497" mass="56238">MPISRHASFARQVETPRKVDAPLTSLVAHNRTNLLNEYTKFLGSPKTRVLFREASKLPELQFRDFVGDLPAPAFIRTTDLGAEIESLQRALAYFLQTVSGVSNGVFDHVGAVGCDVVQKGDGGDRKSTLNFRLAKNKGLQEEDFKFFGILLDVLKGASRDVPFDEVERLSLRHPLVRINYDVNRIYKQTRENTGSRPKPCLGTKTTDKRSGRDYMTVLTWLLEEYEPEELHCLVVNRRIVIRQCGAQSTHGTTEIARISVGQIMPDSSLSSTHLLLLHRASQAAVRLLRNRIASDIRDGLRRLLECLRSSSKPPNLCGVKEEELIQSFPSVLTCIAEPLTHLEVIVGFLPRYYRSQHAEDDDGAKVNVRLFALAAPNNPVIPGRGKAMSSLTHCEMQILDHYLLQRRPDNQLQGTRTRVGKFIGISKDCCPLCSIVMWMLTGVFAVDGSHDDLSVWWTLPFFLFREDGLFSEHRRCFFRVVAHWADKHGYRPNNAWQ</sequence>
<comment type="caution">
    <text evidence="1">The sequence shown here is derived from an EMBL/GenBank/DDBJ whole genome shotgun (WGS) entry which is preliminary data.</text>
</comment>
<dbReference type="Pfam" id="PF14441">
    <property type="entry name" value="OTT_1508_deam"/>
    <property type="match status" value="1"/>
</dbReference>
<reference evidence="1 2" key="1">
    <citation type="journal article" date="2019" name="Sci. Rep.">
        <title>Colletotrichum shisoi sp. nov., an anthracnose pathogen of Perilla frutescens in Japan: molecular phylogenetic, morphological and genomic evidence.</title>
        <authorList>
            <person name="Gan P."/>
            <person name="Tsushima A."/>
            <person name="Hiroyama R."/>
            <person name="Narusaka M."/>
            <person name="Takano Y."/>
            <person name="Narusaka Y."/>
            <person name="Kawaradani M."/>
            <person name="Damm U."/>
            <person name="Shirasu K."/>
        </authorList>
    </citation>
    <scope>NUCLEOTIDE SEQUENCE [LARGE SCALE GENOMIC DNA]</scope>
    <source>
        <strain evidence="1 2">PG-2018a</strain>
    </source>
</reference>
<organism evidence="1 2">
    <name type="scientific">Colletotrichum shisoi</name>
    <dbReference type="NCBI Taxonomy" id="2078593"/>
    <lineage>
        <taxon>Eukaryota</taxon>
        <taxon>Fungi</taxon>
        <taxon>Dikarya</taxon>
        <taxon>Ascomycota</taxon>
        <taxon>Pezizomycotina</taxon>
        <taxon>Sordariomycetes</taxon>
        <taxon>Hypocreomycetidae</taxon>
        <taxon>Glomerellales</taxon>
        <taxon>Glomerellaceae</taxon>
        <taxon>Colletotrichum</taxon>
        <taxon>Colletotrichum destructivum species complex</taxon>
    </lineage>
</organism>
<proteinExistence type="predicted"/>